<sequence>LIFAVSLTVFPRRVHFWLVYTFQLNLHWVQQKPMCHFNLGNLMDVQEWHITNRKCLDSGVQGKIDRSNLLREMTVEVGGTPQVLKALASLNVRVQGLTAPCRL</sequence>
<organism evidence="1">
    <name type="scientific">Cuerna arida</name>
    <dbReference type="NCBI Taxonomy" id="1464854"/>
    <lineage>
        <taxon>Eukaryota</taxon>
        <taxon>Metazoa</taxon>
        <taxon>Ecdysozoa</taxon>
        <taxon>Arthropoda</taxon>
        <taxon>Hexapoda</taxon>
        <taxon>Insecta</taxon>
        <taxon>Pterygota</taxon>
        <taxon>Neoptera</taxon>
        <taxon>Paraneoptera</taxon>
        <taxon>Hemiptera</taxon>
        <taxon>Auchenorrhyncha</taxon>
        <taxon>Membracoidea</taxon>
        <taxon>Cicadellidae</taxon>
        <taxon>Cicadellinae</taxon>
        <taxon>Proconiini</taxon>
        <taxon>Cuerna</taxon>
    </lineage>
</organism>
<dbReference type="EMBL" id="GECZ01005424">
    <property type="protein sequence ID" value="JAS64345.1"/>
    <property type="molecule type" value="Transcribed_RNA"/>
</dbReference>
<accession>A0A1B6GPJ4</accession>
<protein>
    <submittedName>
        <fullName evidence="1">Uncharacterized protein</fullName>
    </submittedName>
</protein>
<evidence type="ECO:0000313" key="1">
    <source>
        <dbReference type="EMBL" id="JAS64345.1"/>
    </source>
</evidence>
<gene>
    <name evidence="1" type="ORF">g.42387</name>
</gene>
<reference evidence="1" key="1">
    <citation type="submission" date="2015-11" db="EMBL/GenBank/DDBJ databases">
        <title>De novo transcriptome assembly of four potential Pierce s Disease insect vectors from Arizona vineyards.</title>
        <authorList>
            <person name="Tassone E.E."/>
        </authorList>
    </citation>
    <scope>NUCLEOTIDE SEQUENCE</scope>
</reference>
<name>A0A1B6GPJ4_9HEMI</name>
<proteinExistence type="predicted"/>
<dbReference type="AlphaFoldDB" id="A0A1B6GPJ4"/>
<feature type="non-terminal residue" evidence="1">
    <location>
        <position position="1"/>
    </location>
</feature>